<proteinExistence type="predicted"/>
<dbReference type="PANTHER" id="PTHR33639:SF2">
    <property type="entry name" value="DUF393 DOMAIN-CONTAINING PROTEIN"/>
    <property type="match status" value="1"/>
</dbReference>
<reference evidence="1 2" key="1">
    <citation type="submission" date="2019-12" db="EMBL/GenBank/DDBJ databases">
        <title>Genomic-based taxomic classification of the family Erythrobacteraceae.</title>
        <authorList>
            <person name="Xu L."/>
        </authorList>
    </citation>
    <scope>NUCLEOTIDE SEQUENCE [LARGE SCALE GENOMIC DNA]</scope>
    <source>
        <strain evidence="1 2">SW-109</strain>
    </source>
</reference>
<dbReference type="OrthoDB" id="9785438at2"/>
<dbReference type="GO" id="GO:0015035">
    <property type="term" value="F:protein-disulfide reductase activity"/>
    <property type="evidence" value="ECO:0007669"/>
    <property type="project" value="InterPro"/>
</dbReference>
<dbReference type="Pfam" id="PF04134">
    <property type="entry name" value="DCC1-like"/>
    <property type="match status" value="1"/>
</dbReference>
<evidence type="ECO:0000313" key="1">
    <source>
        <dbReference type="EMBL" id="MXP48184.1"/>
    </source>
</evidence>
<dbReference type="RefSeq" id="WP_160731391.1">
    <property type="nucleotide sequence ID" value="NZ_WTYP01000002.1"/>
</dbReference>
<protein>
    <submittedName>
        <fullName evidence="1">DUF393 domain-containing protein</fullName>
    </submittedName>
</protein>
<gene>
    <name evidence="1" type="ORF">GRI43_12375</name>
</gene>
<sequence>MSDIDALLARHPVIVFDGVCVLCSANAQFMLRHDRKGVFRLAAMQGETGAALMRRAGLDPADPDSFVVFDRGQVLMNSDAMIHIWCRLGWPWKIAAIGRLIPRMVRDRLYGIVARNRYRMFGKRDACWVPDADQAKRVV</sequence>
<organism evidence="1 2">
    <name type="scientific">Pontixanthobacter luteolus</name>
    <dbReference type="NCBI Taxonomy" id="295089"/>
    <lineage>
        <taxon>Bacteria</taxon>
        <taxon>Pseudomonadati</taxon>
        <taxon>Pseudomonadota</taxon>
        <taxon>Alphaproteobacteria</taxon>
        <taxon>Sphingomonadales</taxon>
        <taxon>Erythrobacteraceae</taxon>
        <taxon>Pontixanthobacter</taxon>
    </lineage>
</organism>
<dbReference type="PANTHER" id="PTHR33639">
    <property type="entry name" value="THIOL-DISULFIDE OXIDOREDUCTASE DCC"/>
    <property type="match status" value="1"/>
</dbReference>
<dbReference type="InterPro" id="IPR007263">
    <property type="entry name" value="DCC1-like"/>
</dbReference>
<dbReference type="EMBL" id="WTYP01000002">
    <property type="protein sequence ID" value="MXP48184.1"/>
    <property type="molecule type" value="Genomic_DNA"/>
</dbReference>
<dbReference type="Proteomes" id="UP000471435">
    <property type="component" value="Unassembled WGS sequence"/>
</dbReference>
<accession>A0A6I4V7B5</accession>
<dbReference type="InterPro" id="IPR052927">
    <property type="entry name" value="DCC_oxidoreductase"/>
</dbReference>
<comment type="caution">
    <text evidence="1">The sequence shown here is derived from an EMBL/GenBank/DDBJ whole genome shotgun (WGS) entry which is preliminary data.</text>
</comment>
<dbReference type="AlphaFoldDB" id="A0A6I4V7B5"/>
<keyword evidence="2" id="KW-1185">Reference proteome</keyword>
<evidence type="ECO:0000313" key="2">
    <source>
        <dbReference type="Proteomes" id="UP000471435"/>
    </source>
</evidence>
<name>A0A6I4V7B5_9SPHN</name>